<dbReference type="InterPro" id="IPR008284">
    <property type="entry name" value="MoCF_biosynth_CS"/>
</dbReference>
<dbReference type="SUPFAM" id="SSF53218">
    <property type="entry name" value="Molybdenum cofactor biosynthesis proteins"/>
    <property type="match status" value="1"/>
</dbReference>
<dbReference type="GO" id="GO:0046872">
    <property type="term" value="F:metal ion binding"/>
    <property type="evidence" value="ECO:0007669"/>
    <property type="project" value="UniProtKB-KW"/>
</dbReference>
<evidence type="ECO:0000256" key="8">
    <source>
        <dbReference type="ARBA" id="ARBA00023150"/>
    </source>
</evidence>
<dbReference type="Pfam" id="PF00994">
    <property type="entry name" value="MoCF_biosynth"/>
    <property type="match status" value="1"/>
</dbReference>
<accession>A0A381SGA5</accession>
<dbReference type="CDD" id="cd00887">
    <property type="entry name" value="MoeA"/>
    <property type="match status" value="1"/>
</dbReference>
<proteinExistence type="predicted"/>
<reference evidence="11" key="1">
    <citation type="submission" date="2018-05" db="EMBL/GenBank/DDBJ databases">
        <authorList>
            <person name="Lanie J.A."/>
            <person name="Ng W.-L."/>
            <person name="Kazmierczak K.M."/>
            <person name="Andrzejewski T.M."/>
            <person name="Davidsen T.M."/>
            <person name="Wayne K.J."/>
            <person name="Tettelin H."/>
            <person name="Glass J.I."/>
            <person name="Rusch D."/>
            <person name="Podicherti R."/>
            <person name="Tsui H.-C.T."/>
            <person name="Winkler M.E."/>
        </authorList>
    </citation>
    <scope>NUCLEOTIDE SEQUENCE</scope>
</reference>
<organism evidence="11">
    <name type="scientific">marine metagenome</name>
    <dbReference type="NCBI Taxonomy" id="408172"/>
    <lineage>
        <taxon>unclassified sequences</taxon>
        <taxon>metagenomes</taxon>
        <taxon>ecological metagenomes</taxon>
    </lineage>
</organism>
<dbReference type="GO" id="GO:0006777">
    <property type="term" value="P:Mo-molybdopterin cofactor biosynthetic process"/>
    <property type="evidence" value="ECO:0007669"/>
    <property type="project" value="UniProtKB-KW"/>
</dbReference>
<evidence type="ECO:0000256" key="6">
    <source>
        <dbReference type="ARBA" id="ARBA00022723"/>
    </source>
</evidence>
<keyword evidence="5" id="KW-0808">Transferase</keyword>
<dbReference type="Gene3D" id="2.40.340.10">
    <property type="entry name" value="MoeA, C-terminal, domain IV"/>
    <property type="match status" value="1"/>
</dbReference>
<evidence type="ECO:0000256" key="9">
    <source>
        <dbReference type="ARBA" id="ARBA00047317"/>
    </source>
</evidence>
<comment type="catalytic activity">
    <reaction evidence="9">
        <text>adenylyl-molybdopterin + molybdate = Mo-molybdopterin + AMP + H(+)</text>
        <dbReference type="Rhea" id="RHEA:35047"/>
        <dbReference type="ChEBI" id="CHEBI:15378"/>
        <dbReference type="ChEBI" id="CHEBI:36264"/>
        <dbReference type="ChEBI" id="CHEBI:62727"/>
        <dbReference type="ChEBI" id="CHEBI:71302"/>
        <dbReference type="ChEBI" id="CHEBI:456215"/>
        <dbReference type="EC" id="2.10.1.1"/>
    </reaction>
</comment>
<keyword evidence="7" id="KW-0460">Magnesium</keyword>
<comment type="cofactor">
    <cofactor evidence="1">
        <name>Mg(2+)</name>
        <dbReference type="ChEBI" id="CHEBI:18420"/>
    </cofactor>
</comment>
<evidence type="ECO:0000256" key="1">
    <source>
        <dbReference type="ARBA" id="ARBA00001946"/>
    </source>
</evidence>
<feature type="domain" description="MoaB/Mog" evidence="10">
    <location>
        <begin position="161"/>
        <end position="298"/>
    </location>
</feature>
<evidence type="ECO:0000256" key="2">
    <source>
        <dbReference type="ARBA" id="ARBA00005046"/>
    </source>
</evidence>
<dbReference type="Gene3D" id="2.170.190.11">
    <property type="entry name" value="Molybdopterin biosynthesis moea protein, domain 3"/>
    <property type="match status" value="1"/>
</dbReference>
<dbReference type="InterPro" id="IPR038987">
    <property type="entry name" value="MoeA-like"/>
</dbReference>
<dbReference type="Gene3D" id="3.40.980.10">
    <property type="entry name" value="MoaB/Mog-like domain"/>
    <property type="match status" value="1"/>
</dbReference>
<dbReference type="UniPathway" id="UPA00344"/>
<dbReference type="GO" id="GO:0005829">
    <property type="term" value="C:cytosol"/>
    <property type="evidence" value="ECO:0007669"/>
    <property type="project" value="TreeGrafter"/>
</dbReference>
<dbReference type="EC" id="2.10.1.1" evidence="3"/>
<evidence type="ECO:0000256" key="3">
    <source>
        <dbReference type="ARBA" id="ARBA00013269"/>
    </source>
</evidence>
<name>A0A381SGA5_9ZZZZ</name>
<dbReference type="FunFam" id="3.40.980.10:FF:000004">
    <property type="entry name" value="Molybdopterin molybdenumtransferase"/>
    <property type="match status" value="1"/>
</dbReference>
<evidence type="ECO:0000256" key="4">
    <source>
        <dbReference type="ARBA" id="ARBA00022505"/>
    </source>
</evidence>
<keyword evidence="6" id="KW-0479">Metal-binding</keyword>
<dbReference type="Gene3D" id="3.90.105.10">
    <property type="entry name" value="Molybdopterin biosynthesis moea protein, domain 2"/>
    <property type="match status" value="1"/>
</dbReference>
<dbReference type="InterPro" id="IPR036135">
    <property type="entry name" value="MoeA_linker/N_sf"/>
</dbReference>
<dbReference type="InterPro" id="IPR005110">
    <property type="entry name" value="MoeA_linker/N"/>
</dbReference>
<dbReference type="Pfam" id="PF03454">
    <property type="entry name" value="MoeA_C"/>
    <property type="match status" value="1"/>
</dbReference>
<dbReference type="Pfam" id="PF03453">
    <property type="entry name" value="MoeA_N"/>
    <property type="match status" value="1"/>
</dbReference>
<protein>
    <recommendedName>
        <fullName evidence="3">molybdopterin molybdotransferase</fullName>
        <ecNumber evidence="3">2.10.1.1</ecNumber>
    </recommendedName>
</protein>
<keyword evidence="4" id="KW-0500">Molybdenum</keyword>
<evidence type="ECO:0000313" key="11">
    <source>
        <dbReference type="EMBL" id="SVA03006.1"/>
    </source>
</evidence>
<sequence length="387" mass="41355">MVEPLSEIEKMPLREALGRVLAEDLRSPVDVPNHTNAAMDGFAVRAADLSRQTLTVIGTAWAGRAFDGAIEPGQCVRIMTGAVMPNHSDTVIMQEQVERDGDTVRVAPGQKPGQHVRHAGEDFTAGSVALSGGQRLFPAEIGMVASLGISELGVLRKPRVAFFSNGDELRPISEPLALGEVYDSNRYTLHGMLTRAGAELIDLGVVPDDRARLQDTFEHAAAVADFVITSAGASVGDADYVYEILSQIGEVGFWKIAMKPGRPLAVGKIGPALFFGLPGNPVSVMVTFYQFVLPALRKLAGEQTISSFRCSARVTHPLKKKPGRTEFQRGFLSLDDRGELTVKNTGEQGSGILSSMNRANCFVILPADSDGADVGDVVTVEPFAGLI</sequence>
<keyword evidence="8" id="KW-0501">Molybdenum cofactor biosynthesis</keyword>
<evidence type="ECO:0000256" key="5">
    <source>
        <dbReference type="ARBA" id="ARBA00022679"/>
    </source>
</evidence>
<gene>
    <name evidence="11" type="ORF">METZ01_LOCUS55860</name>
</gene>
<comment type="pathway">
    <text evidence="2">Cofactor biosynthesis; molybdopterin biosynthesis.</text>
</comment>
<dbReference type="InterPro" id="IPR005111">
    <property type="entry name" value="MoeA_C_domain_IV"/>
</dbReference>
<dbReference type="AlphaFoldDB" id="A0A381SGA5"/>
<dbReference type="PROSITE" id="PS01079">
    <property type="entry name" value="MOCF_BIOSYNTHESIS_2"/>
    <property type="match status" value="1"/>
</dbReference>
<dbReference type="InterPro" id="IPR001453">
    <property type="entry name" value="MoaB/Mog_dom"/>
</dbReference>
<evidence type="ECO:0000256" key="7">
    <source>
        <dbReference type="ARBA" id="ARBA00022842"/>
    </source>
</evidence>
<dbReference type="NCBIfam" id="TIGR00177">
    <property type="entry name" value="molyb_syn"/>
    <property type="match status" value="1"/>
</dbReference>
<dbReference type="PANTHER" id="PTHR10192">
    <property type="entry name" value="MOLYBDOPTERIN BIOSYNTHESIS PROTEIN"/>
    <property type="match status" value="1"/>
</dbReference>
<dbReference type="SUPFAM" id="SSF63882">
    <property type="entry name" value="MoeA N-terminal region -like"/>
    <property type="match status" value="1"/>
</dbReference>
<dbReference type="SMART" id="SM00852">
    <property type="entry name" value="MoCF_biosynth"/>
    <property type="match status" value="1"/>
</dbReference>
<dbReference type="GO" id="GO:0061599">
    <property type="term" value="F:molybdopterin molybdotransferase activity"/>
    <property type="evidence" value="ECO:0007669"/>
    <property type="project" value="UniProtKB-EC"/>
</dbReference>
<dbReference type="InterPro" id="IPR036688">
    <property type="entry name" value="MoeA_C_domain_IV_sf"/>
</dbReference>
<dbReference type="PANTHER" id="PTHR10192:SF5">
    <property type="entry name" value="GEPHYRIN"/>
    <property type="match status" value="1"/>
</dbReference>
<dbReference type="SUPFAM" id="SSF63867">
    <property type="entry name" value="MoeA C-terminal domain-like"/>
    <property type="match status" value="1"/>
</dbReference>
<dbReference type="EMBL" id="UINC01003063">
    <property type="protein sequence ID" value="SVA03006.1"/>
    <property type="molecule type" value="Genomic_DNA"/>
</dbReference>
<dbReference type="InterPro" id="IPR036425">
    <property type="entry name" value="MoaB/Mog-like_dom_sf"/>
</dbReference>
<dbReference type="NCBIfam" id="NF045515">
    <property type="entry name" value="Glp_gephyrin"/>
    <property type="match status" value="1"/>
</dbReference>
<evidence type="ECO:0000259" key="10">
    <source>
        <dbReference type="SMART" id="SM00852"/>
    </source>
</evidence>